<comment type="caution">
    <text evidence="1">The sequence shown here is derived from an EMBL/GenBank/DDBJ whole genome shotgun (WGS) entry which is preliminary data.</text>
</comment>
<sequence>ELPNTQRDCIPTHIVELVLSQNNQDADDVPVDVLQDVAQPVQNSQDADDVPVDVLLDVAQPVQDSQDADDVPVDVLLDVAQPVQDSQDADNVRAVSGVDQILPEISGVQSVPDINECQLFVDVGEKQDVIVTASDDTSRCYSPQVVRRSQREKKNKTCGCCAAAEADTITEDGGINNLVPGEPQSPYDAISCADSNEWRKAMDIEI</sequence>
<gene>
    <name evidence="1" type="ORF">OLEA9_A043561</name>
</gene>
<dbReference type="Proteomes" id="UP000594638">
    <property type="component" value="Unassembled WGS sequence"/>
</dbReference>
<organism evidence="1 2">
    <name type="scientific">Olea europaea subsp. europaea</name>
    <dbReference type="NCBI Taxonomy" id="158383"/>
    <lineage>
        <taxon>Eukaryota</taxon>
        <taxon>Viridiplantae</taxon>
        <taxon>Streptophyta</taxon>
        <taxon>Embryophyta</taxon>
        <taxon>Tracheophyta</taxon>
        <taxon>Spermatophyta</taxon>
        <taxon>Magnoliopsida</taxon>
        <taxon>eudicotyledons</taxon>
        <taxon>Gunneridae</taxon>
        <taxon>Pentapetalae</taxon>
        <taxon>asterids</taxon>
        <taxon>lamiids</taxon>
        <taxon>Lamiales</taxon>
        <taxon>Oleaceae</taxon>
        <taxon>Oleeae</taxon>
        <taxon>Olea</taxon>
    </lineage>
</organism>
<feature type="non-terminal residue" evidence="1">
    <location>
        <position position="1"/>
    </location>
</feature>
<dbReference type="EMBL" id="CACTIH010004587">
    <property type="protein sequence ID" value="CAA2991036.1"/>
    <property type="molecule type" value="Genomic_DNA"/>
</dbReference>
<keyword evidence="2" id="KW-1185">Reference proteome</keyword>
<feature type="non-terminal residue" evidence="1">
    <location>
        <position position="206"/>
    </location>
</feature>
<protein>
    <submittedName>
        <fullName evidence="1">Uncharacterized protein</fullName>
    </submittedName>
</protein>
<evidence type="ECO:0000313" key="1">
    <source>
        <dbReference type="EMBL" id="CAA2991036.1"/>
    </source>
</evidence>
<dbReference type="AlphaFoldDB" id="A0A8S0SG38"/>
<dbReference type="Gramene" id="OE9A043561T1">
    <property type="protein sequence ID" value="OE9A043561C1"/>
    <property type="gene ID" value="OE9A043561"/>
</dbReference>
<reference evidence="1 2" key="1">
    <citation type="submission" date="2019-12" db="EMBL/GenBank/DDBJ databases">
        <authorList>
            <person name="Alioto T."/>
            <person name="Alioto T."/>
            <person name="Gomez Garrido J."/>
        </authorList>
    </citation>
    <scope>NUCLEOTIDE SEQUENCE [LARGE SCALE GENOMIC DNA]</scope>
</reference>
<proteinExistence type="predicted"/>
<accession>A0A8S0SG38</accession>
<name>A0A8S0SG38_OLEEU</name>
<evidence type="ECO:0000313" key="2">
    <source>
        <dbReference type="Proteomes" id="UP000594638"/>
    </source>
</evidence>